<dbReference type="Gene3D" id="1.10.8.790">
    <property type="entry name" value="RNA-dependent RNA polymerase, slab domain, helical subdomain-like"/>
    <property type="match status" value="1"/>
</dbReference>
<evidence type="ECO:0000259" key="3">
    <source>
        <dbReference type="Pfam" id="PF05183"/>
    </source>
</evidence>
<dbReference type="Pfam" id="PF05183">
    <property type="entry name" value="RdRP"/>
    <property type="match status" value="1"/>
</dbReference>
<dbReference type="GO" id="GO:0003723">
    <property type="term" value="F:RNA binding"/>
    <property type="evidence" value="ECO:0007669"/>
    <property type="project" value="UniProtKB-KW"/>
</dbReference>
<evidence type="ECO:0000313" key="5">
    <source>
        <dbReference type="Proteomes" id="UP000054567"/>
    </source>
</evidence>
<dbReference type="InterPro" id="IPR007855">
    <property type="entry name" value="RDRP"/>
</dbReference>
<dbReference type="GO" id="GO:0003968">
    <property type="term" value="F:RNA-directed RNA polymerase activity"/>
    <property type="evidence" value="ECO:0007669"/>
    <property type="project" value="UniProtKB-KW"/>
</dbReference>
<proteinExistence type="inferred from homology"/>
<dbReference type="Proteomes" id="UP000054567">
    <property type="component" value="Unassembled WGS sequence"/>
</dbReference>
<accession>A0A0J6FFP6</accession>
<feature type="compositionally biased region" description="Low complexity" evidence="2">
    <location>
        <begin position="270"/>
        <end position="282"/>
    </location>
</feature>
<dbReference type="PANTHER" id="PTHR23079">
    <property type="entry name" value="RNA-DEPENDENT RNA POLYMERASE"/>
    <property type="match status" value="1"/>
</dbReference>
<comment type="catalytic activity">
    <reaction evidence="1">
        <text>RNA(n) + a ribonucleoside 5'-triphosphate = RNA(n+1) + diphosphate</text>
        <dbReference type="Rhea" id="RHEA:21248"/>
        <dbReference type="Rhea" id="RHEA-COMP:14527"/>
        <dbReference type="Rhea" id="RHEA-COMP:17342"/>
        <dbReference type="ChEBI" id="CHEBI:33019"/>
        <dbReference type="ChEBI" id="CHEBI:61557"/>
        <dbReference type="ChEBI" id="CHEBI:140395"/>
        <dbReference type="EC" id="2.7.7.48"/>
    </reaction>
</comment>
<evidence type="ECO:0000313" key="4">
    <source>
        <dbReference type="EMBL" id="KMM67694.1"/>
    </source>
</evidence>
<feature type="region of interest" description="Disordered" evidence="2">
    <location>
        <begin position="169"/>
        <end position="190"/>
    </location>
</feature>
<reference evidence="4 5" key="1">
    <citation type="submission" date="2007-06" db="EMBL/GenBank/DDBJ databases">
        <title>The Genome Sequence of Coccidioides posadasii RMSCC_3488.</title>
        <authorList>
            <consortium name="Coccidioides Genome Resources Consortium"/>
            <consortium name="The Broad Institute Genome Sequencing Platform"/>
            <person name="Henn M.R."/>
            <person name="Sykes S."/>
            <person name="Young S."/>
            <person name="Jaffe D."/>
            <person name="Berlin A."/>
            <person name="Alvarez P."/>
            <person name="Butler J."/>
            <person name="Gnerre S."/>
            <person name="Grabherr M."/>
            <person name="Mauceli E."/>
            <person name="Brockman W."/>
            <person name="Kodira C."/>
            <person name="Alvarado L."/>
            <person name="Zeng Q."/>
            <person name="Crawford M."/>
            <person name="Antoine C."/>
            <person name="Devon K."/>
            <person name="Galgiani J."/>
            <person name="Orsborn K."/>
            <person name="Lewis M.L."/>
            <person name="Nusbaum C."/>
            <person name="Galagan J."/>
            <person name="Birren B."/>
        </authorList>
    </citation>
    <scope>NUCLEOTIDE SEQUENCE [LARGE SCALE GENOMIC DNA]</scope>
    <source>
        <strain evidence="4 5">RMSCC 3488</strain>
    </source>
</reference>
<feature type="domain" description="RDRP core" evidence="3">
    <location>
        <begin position="516"/>
        <end position="1158"/>
    </location>
</feature>
<comment type="similarity">
    <text evidence="1">Belongs to the RdRP family.</text>
</comment>
<feature type="compositionally biased region" description="Acidic residues" evidence="2">
    <location>
        <begin position="1354"/>
        <end position="1364"/>
    </location>
</feature>
<feature type="region of interest" description="Disordered" evidence="2">
    <location>
        <begin position="266"/>
        <end position="285"/>
    </location>
</feature>
<dbReference type="VEuPathDB" id="FungiDB:CPAG_04027"/>
<feature type="region of interest" description="Disordered" evidence="2">
    <location>
        <begin position="1350"/>
        <end position="1372"/>
    </location>
</feature>
<keyword evidence="1" id="KW-0548">Nucleotidyltransferase</keyword>
<dbReference type="EMBL" id="DS268110">
    <property type="protein sequence ID" value="KMM67694.1"/>
    <property type="molecule type" value="Genomic_DNA"/>
</dbReference>
<sequence length="1372" mass="155790">MSTPYTPRTARGCNQLLLSLSAKYNLDLPTSEKKGTPAQRDRTLGQKCVSGLTYLHFNGGMEHTIAGFEEMANRMLSEWIHKPKQDWGTLPAPTLATQGTRSFINGSMIENSKNISLEQRDELLQCLHKLLEDEIRHRRQSPLPPATVAVGASATALGNKLKDLETSMARTPSYPAPGSPEISPSKRKAPLDRDEVFSTAPSSPIIDPSYPPKSFSLDCEFDDDDLDELLPVISTDVPGEDQCSLRKGKQQRIDSFFKSVRRPLMDASRDSSSNDPFSSTSRIATQTNVNGYMRVSKVSTTKSRHQNNNKSGLLDTFSTMQTGLAHSSFMEGTDTVATSFESNIANVERKPDKAPSQVNDYTSETSTVALLKSADFQEQFAMQLSPEPAMDPTDLKMRAFIDTLETSGPFTYSKCGDWPSNIPLRYRYEVERVAHSRGMAIEELLPQYRLPSQDYSEFWEYITQEKSNKRTSLLEKTKPVAWEVAVGNFEESSTKDVVTLTGDLEWCAKSEPGYLKFVLKPLRLERSHRFARRFGSDRFLEITFPALTKSPDYLKNQGPIVLRSIATWLATSSHYLLGRTWRAFYLEDVKAKNKKDGPKSKVHLFAVNGNDFVDAPLSMTVSPAGEMSDKHTPMTVEALFNWHIPVQENKESKDCKIFQRLALGLSRTIPTVVVRPEHIIIHSRHIDIPLEDRGNMKSSQPDMSDGCALMSVSLANRIKDCLGLKEENPSCFQGRIAGAKGIWMVDGRNIAFKGEECIQISGSQLKTKPHPSDCRMMLDDHQLTFEVVSWSRELRPVNLNVQLLMVLQHGGVQTDRLKNLVRCEMNTWYQEFKDIITNEIASRAWVQKQGLYEKRKTRRIDDFPTENVEQAILLLDSGFHPLKSVYLMNRLKTFLDDYCARLDSLKIRIPESTYAYCIADPYNVLAEDEVHLGFSKPWDSEGYTDLDGMDVLVGRNPAHLPSDIQKRRAVFKKELRYFKDVIVFPTAGALPLASMLSGGDYDGDQVWTCWDPQLVNQFTNTPFDPKKIPERKEFGLIDCSEELKANFDFDGFLTKMFVFNAAPSLLGHCTNEHEKLCYYENGIASEGALRLSHLLGYLADVRKSGHELRRETWMRQWNELSKDIGPDALRKPAYKQTREELDCRPNDKSIIDVLKFEVVEEEKNRIKADFSEFCKAHQECRDDPDLLAAWTETWERAIFERDNNKDKTLLNAIQNVKAQVEAVANDRPRRNCGKSFASVISSTTDMLRSIKPPEIDHELSYTWRNRDDSWHVFLASCAYRLYPKGDFPWLAAGPTLCEIKARAVGPYRMVTMPVYQTLRVNHRAAKRVQEAASVNREDIDRTLDELDVAYPELQDSDDDEDDSFDDWKSFAT</sequence>
<dbReference type="OrthoDB" id="10055769at2759"/>
<organism evidence="4 5">
    <name type="scientific">Coccidioides posadasii RMSCC 3488</name>
    <dbReference type="NCBI Taxonomy" id="454284"/>
    <lineage>
        <taxon>Eukaryota</taxon>
        <taxon>Fungi</taxon>
        <taxon>Dikarya</taxon>
        <taxon>Ascomycota</taxon>
        <taxon>Pezizomycotina</taxon>
        <taxon>Eurotiomycetes</taxon>
        <taxon>Eurotiomycetidae</taxon>
        <taxon>Onygenales</taxon>
        <taxon>Onygenaceae</taxon>
        <taxon>Coccidioides</taxon>
    </lineage>
</organism>
<evidence type="ECO:0000256" key="2">
    <source>
        <dbReference type="SAM" id="MobiDB-lite"/>
    </source>
</evidence>
<dbReference type="PANTHER" id="PTHR23079:SF14">
    <property type="entry name" value="RNA-DEPENDENT RNA POLYMERASE"/>
    <property type="match status" value="1"/>
</dbReference>
<keyword evidence="1" id="KW-0808">Transferase</keyword>
<evidence type="ECO:0000256" key="1">
    <source>
        <dbReference type="RuleBase" id="RU363098"/>
    </source>
</evidence>
<keyword evidence="1" id="KW-0694">RNA-binding</keyword>
<reference evidence="5" key="2">
    <citation type="journal article" date="2009" name="Genome Res.">
        <title>Comparative genomic analyses of the human fungal pathogens Coccidioides and their relatives.</title>
        <authorList>
            <person name="Sharpton T.J."/>
            <person name="Stajich J.E."/>
            <person name="Rounsley S.D."/>
            <person name="Gardner M.J."/>
            <person name="Wortman J.R."/>
            <person name="Jordar V.S."/>
            <person name="Maiti R."/>
            <person name="Kodira C.D."/>
            <person name="Neafsey D.E."/>
            <person name="Zeng Q."/>
            <person name="Hung C.-Y."/>
            <person name="McMahan C."/>
            <person name="Muszewska A."/>
            <person name="Grynberg M."/>
            <person name="Mandel M.A."/>
            <person name="Kellner E.M."/>
            <person name="Barker B.M."/>
            <person name="Galgiani J.N."/>
            <person name="Orbach M.J."/>
            <person name="Kirkland T.N."/>
            <person name="Cole G.T."/>
            <person name="Henn M.R."/>
            <person name="Birren B.W."/>
            <person name="Taylor J.W."/>
        </authorList>
    </citation>
    <scope>NUCLEOTIDE SEQUENCE [LARGE SCALE GENOMIC DNA]</scope>
    <source>
        <strain evidence="5">RMSCC 3488</strain>
    </source>
</reference>
<keyword evidence="1" id="KW-0696">RNA-directed RNA polymerase</keyword>
<dbReference type="GO" id="GO:0031380">
    <property type="term" value="C:nuclear RNA-directed RNA polymerase complex"/>
    <property type="evidence" value="ECO:0007669"/>
    <property type="project" value="TreeGrafter"/>
</dbReference>
<name>A0A0J6FFP6_COCPO</name>
<gene>
    <name evidence="4" type="ORF">CPAG_04027</name>
</gene>
<dbReference type="InterPro" id="IPR057596">
    <property type="entry name" value="RDRP_core"/>
</dbReference>
<protein>
    <recommendedName>
        <fullName evidence="1">RNA-dependent RNA polymerase</fullName>
        <ecNumber evidence="1">2.7.7.48</ecNumber>
    </recommendedName>
</protein>
<dbReference type="GO" id="GO:0030422">
    <property type="term" value="P:siRNA processing"/>
    <property type="evidence" value="ECO:0007669"/>
    <property type="project" value="TreeGrafter"/>
</dbReference>
<dbReference type="EC" id="2.7.7.48" evidence="1"/>
<reference evidence="5" key="3">
    <citation type="journal article" date="2010" name="Genome Res.">
        <title>Population genomic sequencing of Coccidioides fungi reveals recent hybridization and transposon control.</title>
        <authorList>
            <person name="Neafsey D.E."/>
            <person name="Barker B.M."/>
            <person name="Sharpton T.J."/>
            <person name="Stajich J.E."/>
            <person name="Park D.J."/>
            <person name="Whiston E."/>
            <person name="Hung C.-Y."/>
            <person name="McMahan C."/>
            <person name="White J."/>
            <person name="Sykes S."/>
            <person name="Heiman D."/>
            <person name="Young S."/>
            <person name="Zeng Q."/>
            <person name="Abouelleil A."/>
            <person name="Aftuck L."/>
            <person name="Bessette D."/>
            <person name="Brown A."/>
            <person name="FitzGerald M."/>
            <person name="Lui A."/>
            <person name="Macdonald J.P."/>
            <person name="Priest M."/>
            <person name="Orbach M.J."/>
            <person name="Galgiani J.N."/>
            <person name="Kirkland T.N."/>
            <person name="Cole G.T."/>
            <person name="Birren B.W."/>
            <person name="Henn M.R."/>
            <person name="Taylor J.W."/>
            <person name="Rounsley S.D."/>
        </authorList>
    </citation>
    <scope>NUCLEOTIDE SEQUENCE [LARGE SCALE GENOMIC DNA]</scope>
    <source>
        <strain evidence="5">RMSCC 3488</strain>
    </source>
</reference>